<proteinExistence type="predicted"/>
<sequence length="315" mass="36286">MNNTVKDKIIESLEKWLSENNFSANEFATKSGVPSSYLSYMRKNQYFINSGSKDVQIDDKYFRMICEVTGFDPENKVSWQPRQTPQFMQMISYLEDAKQYGYTTIIIGSTGSGKTYCTDIFIKQNPKDNFKITVGSMDTIGDLMDKLGVAMRLPLSGSKSKKLNTITKELIRLKLDGRNPTVVWDESEYMKQATLCNVKEMHDHLYGKCGLVMIGTNQLLTKIEKLKNKNASGMPQFYRRVKYGIRELKPIDTRFKEFLTSIADRDLKRFLQDECENYGELHDALLPAMREAERLNEPLTENLVRKVLNLPKQSV</sequence>
<dbReference type="SUPFAM" id="SSF52540">
    <property type="entry name" value="P-loop containing nucleoside triphosphate hydrolases"/>
    <property type="match status" value="1"/>
</dbReference>
<keyword evidence="3" id="KW-1185">Reference proteome</keyword>
<feature type="domain" description="Ig-like" evidence="1">
    <location>
        <begin position="34"/>
        <end position="118"/>
    </location>
</feature>
<dbReference type="InterPro" id="IPR049945">
    <property type="entry name" value="AAA_22"/>
</dbReference>
<gene>
    <name evidence="2" type="ORF">NZ698_00360</name>
</gene>
<dbReference type="RefSeq" id="WP_263000752.1">
    <property type="nucleotide sequence ID" value="NZ_JAOTEM010000001.1"/>
</dbReference>
<dbReference type="PROSITE" id="PS50835">
    <property type="entry name" value="IG_LIKE"/>
    <property type="match status" value="1"/>
</dbReference>
<comment type="caution">
    <text evidence="2">The sequence shown here is derived from an EMBL/GenBank/DDBJ whole genome shotgun (WGS) entry which is preliminary data.</text>
</comment>
<dbReference type="GO" id="GO:0005524">
    <property type="term" value="F:ATP binding"/>
    <property type="evidence" value="ECO:0007669"/>
    <property type="project" value="UniProtKB-KW"/>
</dbReference>
<protein>
    <submittedName>
        <fullName evidence="2">ATP-binding protein</fullName>
    </submittedName>
</protein>
<evidence type="ECO:0000313" key="3">
    <source>
        <dbReference type="Proteomes" id="UP001208649"/>
    </source>
</evidence>
<dbReference type="Proteomes" id="UP001208649">
    <property type="component" value="Unassembled WGS sequence"/>
</dbReference>
<dbReference type="Pfam" id="PF13401">
    <property type="entry name" value="AAA_22"/>
    <property type="match status" value="1"/>
</dbReference>
<dbReference type="InterPro" id="IPR007110">
    <property type="entry name" value="Ig-like_dom"/>
</dbReference>
<accession>A0ABT2W311</accession>
<evidence type="ECO:0000259" key="1">
    <source>
        <dbReference type="PROSITE" id="PS50835"/>
    </source>
</evidence>
<keyword evidence="2" id="KW-0547">Nucleotide-binding</keyword>
<keyword evidence="2" id="KW-0067">ATP-binding</keyword>
<dbReference type="Gene3D" id="3.40.50.300">
    <property type="entry name" value="P-loop containing nucleotide triphosphate hydrolases"/>
    <property type="match status" value="1"/>
</dbReference>
<name>A0ABT2W311_9FLAO</name>
<reference evidence="3" key="1">
    <citation type="submission" date="2023-07" db="EMBL/GenBank/DDBJ databases">
        <title>Chryseobacterium sp. strain PBS4-4 Genome sequencing and assembly.</title>
        <authorList>
            <person name="Jung Y."/>
        </authorList>
    </citation>
    <scope>NUCLEOTIDE SEQUENCE [LARGE SCALE GENOMIC DNA]</scope>
    <source>
        <strain evidence="3">PBS4-4</strain>
    </source>
</reference>
<evidence type="ECO:0000313" key="2">
    <source>
        <dbReference type="EMBL" id="MCU7615632.1"/>
    </source>
</evidence>
<dbReference type="InterPro" id="IPR027417">
    <property type="entry name" value="P-loop_NTPase"/>
</dbReference>
<organism evidence="2 3">
    <name type="scientific">Chryseobacterium edaphi</name>
    <dbReference type="NCBI Taxonomy" id="2976532"/>
    <lineage>
        <taxon>Bacteria</taxon>
        <taxon>Pseudomonadati</taxon>
        <taxon>Bacteroidota</taxon>
        <taxon>Flavobacteriia</taxon>
        <taxon>Flavobacteriales</taxon>
        <taxon>Weeksellaceae</taxon>
        <taxon>Chryseobacterium group</taxon>
        <taxon>Chryseobacterium</taxon>
    </lineage>
</organism>
<dbReference type="EMBL" id="JAOTEM010000001">
    <property type="protein sequence ID" value="MCU7615632.1"/>
    <property type="molecule type" value="Genomic_DNA"/>
</dbReference>